<comment type="caution">
    <text evidence="4">The sequence shown here is derived from an EMBL/GenBank/DDBJ whole genome shotgun (WGS) entry which is preliminary data.</text>
</comment>
<evidence type="ECO:0000313" key="4">
    <source>
        <dbReference type="EMBL" id="MFC7339102.1"/>
    </source>
</evidence>
<dbReference type="Pfam" id="PF00294">
    <property type="entry name" value="PfkB"/>
    <property type="match status" value="1"/>
</dbReference>
<dbReference type="PANTHER" id="PTHR10584">
    <property type="entry name" value="SUGAR KINASE"/>
    <property type="match status" value="1"/>
</dbReference>
<dbReference type="PANTHER" id="PTHR10584:SF166">
    <property type="entry name" value="RIBOKINASE"/>
    <property type="match status" value="1"/>
</dbReference>
<accession>A0ABW2L9P3</accession>
<dbReference type="InterPro" id="IPR002173">
    <property type="entry name" value="Carboh/pur_kinase_PfkB_CS"/>
</dbReference>
<dbReference type="GO" id="GO:0016301">
    <property type="term" value="F:kinase activity"/>
    <property type="evidence" value="ECO:0007669"/>
    <property type="project" value="UniProtKB-KW"/>
</dbReference>
<organism evidence="4 5">
    <name type="scientific">Haloferula chungangensis</name>
    <dbReference type="NCBI Taxonomy" id="1048331"/>
    <lineage>
        <taxon>Bacteria</taxon>
        <taxon>Pseudomonadati</taxon>
        <taxon>Verrucomicrobiota</taxon>
        <taxon>Verrucomicrobiia</taxon>
        <taxon>Verrucomicrobiales</taxon>
        <taxon>Verrucomicrobiaceae</taxon>
        <taxon>Haloferula</taxon>
    </lineage>
</organism>
<evidence type="ECO:0000313" key="5">
    <source>
        <dbReference type="Proteomes" id="UP001596472"/>
    </source>
</evidence>
<reference evidence="5" key="1">
    <citation type="journal article" date="2019" name="Int. J. Syst. Evol. Microbiol.">
        <title>The Global Catalogue of Microorganisms (GCM) 10K type strain sequencing project: providing services to taxonomists for standard genome sequencing and annotation.</title>
        <authorList>
            <consortium name="The Broad Institute Genomics Platform"/>
            <consortium name="The Broad Institute Genome Sequencing Center for Infectious Disease"/>
            <person name="Wu L."/>
            <person name="Ma J."/>
        </authorList>
    </citation>
    <scope>NUCLEOTIDE SEQUENCE [LARGE SCALE GENOMIC DNA]</scope>
    <source>
        <strain evidence="5">CGMCC 4.1467</strain>
    </source>
</reference>
<dbReference type="EMBL" id="JBHTBS010000012">
    <property type="protein sequence ID" value="MFC7339102.1"/>
    <property type="molecule type" value="Genomic_DNA"/>
</dbReference>
<dbReference type="InterPro" id="IPR029056">
    <property type="entry name" value="Ribokinase-like"/>
</dbReference>
<dbReference type="Gene3D" id="3.40.1190.20">
    <property type="match status" value="1"/>
</dbReference>
<keyword evidence="1" id="KW-0808">Transferase</keyword>
<proteinExistence type="predicted"/>
<dbReference type="PROSITE" id="PS00584">
    <property type="entry name" value="PFKB_KINASES_2"/>
    <property type="match status" value="1"/>
</dbReference>
<dbReference type="RefSeq" id="WP_379715256.1">
    <property type="nucleotide sequence ID" value="NZ_JBHTBS010000012.1"/>
</dbReference>
<keyword evidence="2 4" id="KW-0418">Kinase</keyword>
<dbReference type="SUPFAM" id="SSF53613">
    <property type="entry name" value="Ribokinase-like"/>
    <property type="match status" value="1"/>
</dbReference>
<name>A0ABW2L9P3_9BACT</name>
<dbReference type="InterPro" id="IPR011611">
    <property type="entry name" value="PfkB_dom"/>
</dbReference>
<gene>
    <name evidence="4" type="ORF">ACFQY0_18055</name>
</gene>
<keyword evidence="5" id="KW-1185">Reference proteome</keyword>
<evidence type="ECO:0000256" key="1">
    <source>
        <dbReference type="ARBA" id="ARBA00022679"/>
    </source>
</evidence>
<evidence type="ECO:0000256" key="2">
    <source>
        <dbReference type="ARBA" id="ARBA00022777"/>
    </source>
</evidence>
<dbReference type="Proteomes" id="UP001596472">
    <property type="component" value="Unassembled WGS sequence"/>
</dbReference>
<protein>
    <submittedName>
        <fullName evidence="4">PfkB family carbohydrate kinase</fullName>
    </submittedName>
</protein>
<evidence type="ECO:0000259" key="3">
    <source>
        <dbReference type="Pfam" id="PF00294"/>
    </source>
</evidence>
<feature type="domain" description="Carbohydrate kinase PfkB" evidence="3">
    <location>
        <begin position="24"/>
        <end position="297"/>
    </location>
</feature>
<sequence length="321" mass="34749">MSESSNSLSVVVGGTVAIDNVKTPGSEAENLLGGSAAYAALASSFYCPSVHLVGIVGKDFPAEHLSMLEARGISLDGIERSEGDSFTWSGEYMENMNERVTHRVGLNVLESWEVKVPAPANQSEIVVLANMSPDNQLQMLEQCKAASSFVIADTMDLWIEIANERLHEVLKQLDLFVINESEARDFAKTSNLVEAGRRLLEKGPRYVVIKLGEFGAMLFGRREGAIPDELCADSFFRCAAFPLSEISDPTGAGDTFLGAIAGHLAAAGERNPSFESIRQAVVQGSVLASYTCEAFSTKRLEGLSRNDLDARLAAFRQMSSW</sequence>